<dbReference type="RefSeq" id="WP_018329035.1">
    <property type="nucleotide sequence ID" value="NZ_JACHBK010000006.1"/>
</dbReference>
<evidence type="ECO:0000256" key="5">
    <source>
        <dbReference type="ARBA" id="ARBA00022929"/>
    </source>
</evidence>
<evidence type="ECO:0000256" key="1">
    <source>
        <dbReference type="ARBA" id="ARBA00012340"/>
    </source>
</evidence>
<dbReference type="EMBL" id="JACHBK010000006">
    <property type="protein sequence ID" value="MBB5536334.1"/>
    <property type="molecule type" value="Genomic_DNA"/>
</dbReference>
<keyword evidence="5 7" id="KW-0071">Autoinducer synthesis</keyword>
<evidence type="ECO:0000256" key="4">
    <source>
        <dbReference type="ARBA" id="ARBA00022691"/>
    </source>
</evidence>
<evidence type="ECO:0000256" key="3">
    <source>
        <dbReference type="ARBA" id="ARBA00022679"/>
    </source>
</evidence>
<comment type="catalytic activity">
    <reaction evidence="6 8">
        <text>a fatty acyl-[ACP] + S-adenosyl-L-methionine = an N-acyl-L-homoserine lactone + S-methyl-5'-thioadenosine + holo-[ACP] + H(+)</text>
        <dbReference type="Rhea" id="RHEA:10096"/>
        <dbReference type="Rhea" id="RHEA-COMP:9685"/>
        <dbReference type="Rhea" id="RHEA-COMP:14125"/>
        <dbReference type="ChEBI" id="CHEBI:15378"/>
        <dbReference type="ChEBI" id="CHEBI:17509"/>
        <dbReference type="ChEBI" id="CHEBI:55474"/>
        <dbReference type="ChEBI" id="CHEBI:59789"/>
        <dbReference type="ChEBI" id="CHEBI:64479"/>
        <dbReference type="ChEBI" id="CHEBI:138651"/>
        <dbReference type="EC" id="2.3.1.184"/>
    </reaction>
</comment>
<dbReference type="InterPro" id="IPR001690">
    <property type="entry name" value="Autoind_synthase"/>
</dbReference>
<dbReference type="PANTHER" id="PTHR39322">
    <property type="entry name" value="ACYL-HOMOSERINE-LACTONE SYNTHASE"/>
    <property type="match status" value="1"/>
</dbReference>
<dbReference type="Pfam" id="PF00765">
    <property type="entry name" value="Autoind_synth"/>
    <property type="match status" value="1"/>
</dbReference>
<keyword evidence="10" id="KW-1185">Reference proteome</keyword>
<dbReference type="GO" id="GO:0009372">
    <property type="term" value="P:quorum sensing"/>
    <property type="evidence" value="ECO:0007669"/>
    <property type="project" value="UniProtKB-UniRule"/>
</dbReference>
<dbReference type="EC" id="2.3.1.184" evidence="1 8"/>
<dbReference type="PROSITE" id="PS51187">
    <property type="entry name" value="AUTOINDUCER_SYNTH_2"/>
    <property type="match status" value="1"/>
</dbReference>
<gene>
    <name evidence="9" type="ORF">GGD55_003041</name>
</gene>
<dbReference type="PRINTS" id="PR01549">
    <property type="entry name" value="AUTOINDCRSYN"/>
</dbReference>
<evidence type="ECO:0000256" key="8">
    <source>
        <dbReference type="RuleBase" id="RU361135"/>
    </source>
</evidence>
<evidence type="ECO:0000256" key="7">
    <source>
        <dbReference type="PROSITE-ProRule" id="PRU00533"/>
    </source>
</evidence>
<reference evidence="9 10" key="1">
    <citation type="submission" date="2020-08" db="EMBL/GenBank/DDBJ databases">
        <title>Genomic Encyclopedia of Type Strains, Phase IV (KMG-V): Genome sequencing to study the core and pangenomes of soil and plant-associated prokaryotes.</title>
        <authorList>
            <person name="Whitman W."/>
        </authorList>
    </citation>
    <scope>NUCLEOTIDE SEQUENCE [LARGE SCALE GENOMIC DNA]</scope>
    <source>
        <strain evidence="9 10">SEMIA 4084</strain>
    </source>
</reference>
<dbReference type="SUPFAM" id="SSF55729">
    <property type="entry name" value="Acyl-CoA N-acyltransferases (Nat)"/>
    <property type="match status" value="1"/>
</dbReference>
<evidence type="ECO:0000256" key="6">
    <source>
        <dbReference type="ARBA" id="ARBA00048576"/>
    </source>
</evidence>
<dbReference type="InterPro" id="IPR016181">
    <property type="entry name" value="Acyl_CoA_acyltransferase"/>
</dbReference>
<dbReference type="GO" id="GO:0061579">
    <property type="term" value="F:N-acyl homoserine lactone synthase activity"/>
    <property type="evidence" value="ECO:0007669"/>
    <property type="project" value="UniProtKB-UniRule"/>
</dbReference>
<evidence type="ECO:0000313" key="10">
    <source>
        <dbReference type="Proteomes" id="UP000585507"/>
    </source>
</evidence>
<protein>
    <recommendedName>
        <fullName evidence="1 8">Acyl-homoserine-lactone synthase</fullName>
        <ecNumber evidence="1 8">2.3.1.184</ecNumber>
    </recommendedName>
    <alternativeName>
        <fullName evidence="8">Autoinducer synthesis protein</fullName>
    </alternativeName>
</protein>
<dbReference type="GO" id="GO:0007165">
    <property type="term" value="P:signal transduction"/>
    <property type="evidence" value="ECO:0007669"/>
    <property type="project" value="TreeGrafter"/>
</dbReference>
<evidence type="ECO:0000256" key="2">
    <source>
        <dbReference type="ARBA" id="ARBA00022654"/>
    </source>
</evidence>
<keyword evidence="2 7" id="KW-0673">Quorum sensing</keyword>
<organism evidence="9 10">
    <name type="scientific">Rhizobium giardinii</name>
    <dbReference type="NCBI Taxonomy" id="56731"/>
    <lineage>
        <taxon>Bacteria</taxon>
        <taxon>Pseudomonadati</taxon>
        <taxon>Pseudomonadota</taxon>
        <taxon>Alphaproteobacteria</taxon>
        <taxon>Hyphomicrobiales</taxon>
        <taxon>Rhizobiaceae</taxon>
        <taxon>Rhizobium/Agrobacterium group</taxon>
        <taxon>Rhizobium</taxon>
    </lineage>
</organism>
<comment type="caution">
    <text evidence="9">The sequence shown here is derived from an EMBL/GenBank/DDBJ whole genome shotgun (WGS) entry which is preliminary data.</text>
</comment>
<keyword evidence="3 8" id="KW-0808">Transferase</keyword>
<evidence type="ECO:0000313" key="9">
    <source>
        <dbReference type="EMBL" id="MBB5536334.1"/>
    </source>
</evidence>
<dbReference type="Gene3D" id="3.40.630.30">
    <property type="match status" value="1"/>
</dbReference>
<dbReference type="PROSITE" id="PS00949">
    <property type="entry name" value="AUTOINDUCER_SYNTH_1"/>
    <property type="match status" value="1"/>
</dbReference>
<dbReference type="InterPro" id="IPR018311">
    <property type="entry name" value="Autoind_synth_CS"/>
</dbReference>
<keyword evidence="4 8" id="KW-0949">S-adenosyl-L-methionine</keyword>
<dbReference type="AlphaFoldDB" id="A0A7W8UCS6"/>
<accession>A0A7W8UCS6</accession>
<dbReference type="PANTHER" id="PTHR39322:SF1">
    <property type="entry name" value="ISOVALERYL-HOMOSERINE LACTONE SYNTHASE"/>
    <property type="match status" value="1"/>
</dbReference>
<name>A0A7W8UCS6_9HYPH</name>
<dbReference type="Proteomes" id="UP000585507">
    <property type="component" value="Unassembled WGS sequence"/>
</dbReference>
<keyword evidence="9" id="KW-0012">Acyltransferase</keyword>
<comment type="similarity">
    <text evidence="7 8">Belongs to the autoinducer synthase family.</text>
</comment>
<proteinExistence type="inferred from homology"/>
<sequence length="207" mass="23304">MRIVAVQKAPSHVERGLLDAMHRLRSRVFGGRLRWQVTNADGREYDQFDRLNPTYILALTNHDEVIGCARLLPATGPTMLQRVFQPLLGEGRLDAHDGMIESSRFCVDTSIDEGRGASALHKATLTMFAGIIEWCVIHGFTEIVTATDVRVERILRRAGWPMRRLGQPLTINETRSVAGLLPADRVSFERVRPEGYRSDFNLSRHAA</sequence>
<dbReference type="NCBIfam" id="NF010408">
    <property type="entry name" value="PRK13834.1"/>
    <property type="match status" value="1"/>
</dbReference>